<keyword evidence="4" id="KW-0788">Thiol protease</keyword>
<proteinExistence type="inferred from homology"/>
<dbReference type="PROSITE" id="PS51935">
    <property type="entry name" value="NLPC_P60"/>
    <property type="match status" value="1"/>
</dbReference>
<dbReference type="SUPFAM" id="SSF53955">
    <property type="entry name" value="Lysozyme-like"/>
    <property type="match status" value="1"/>
</dbReference>
<accession>A0A939TCU8</accession>
<dbReference type="GO" id="GO:0008234">
    <property type="term" value="F:cysteine-type peptidase activity"/>
    <property type="evidence" value="ECO:0007669"/>
    <property type="project" value="UniProtKB-KW"/>
</dbReference>
<comment type="similarity">
    <text evidence="1">Belongs to the peptidase C40 family.</text>
</comment>
<evidence type="ECO:0000256" key="4">
    <source>
        <dbReference type="ARBA" id="ARBA00022807"/>
    </source>
</evidence>
<dbReference type="InterPro" id="IPR000064">
    <property type="entry name" value="NLP_P60_dom"/>
</dbReference>
<keyword evidence="2" id="KW-0645">Protease</keyword>
<dbReference type="SUPFAM" id="SSF54001">
    <property type="entry name" value="Cysteine proteinases"/>
    <property type="match status" value="1"/>
</dbReference>
<dbReference type="PANTHER" id="PTHR47359:SF3">
    <property type="entry name" value="NLP_P60 DOMAIN-CONTAINING PROTEIN-RELATED"/>
    <property type="match status" value="1"/>
</dbReference>
<dbReference type="EMBL" id="JAGEOJ010000013">
    <property type="protein sequence ID" value="MBO2451630.1"/>
    <property type="molecule type" value="Genomic_DNA"/>
</dbReference>
<dbReference type="RefSeq" id="WP_208259504.1">
    <property type="nucleotide sequence ID" value="NZ_JAGEOJ010000013.1"/>
</dbReference>
<dbReference type="InterPro" id="IPR038765">
    <property type="entry name" value="Papain-like_cys_pep_sf"/>
</dbReference>
<evidence type="ECO:0000259" key="6">
    <source>
        <dbReference type="PROSITE" id="PS51935"/>
    </source>
</evidence>
<dbReference type="Pfam" id="PF01464">
    <property type="entry name" value="SLT"/>
    <property type="match status" value="1"/>
</dbReference>
<dbReference type="Proteomes" id="UP000669179">
    <property type="component" value="Unassembled WGS sequence"/>
</dbReference>
<dbReference type="InterPro" id="IPR023346">
    <property type="entry name" value="Lysozyme-like_dom_sf"/>
</dbReference>
<dbReference type="Pfam" id="PF00877">
    <property type="entry name" value="NLPC_P60"/>
    <property type="match status" value="1"/>
</dbReference>
<dbReference type="GO" id="GO:0006508">
    <property type="term" value="P:proteolysis"/>
    <property type="evidence" value="ECO:0007669"/>
    <property type="project" value="UniProtKB-KW"/>
</dbReference>
<evidence type="ECO:0000313" key="7">
    <source>
        <dbReference type="EMBL" id="MBO2451630.1"/>
    </source>
</evidence>
<keyword evidence="8" id="KW-1185">Reference proteome</keyword>
<dbReference type="InterPro" id="IPR008258">
    <property type="entry name" value="Transglycosylase_SLT_dom_1"/>
</dbReference>
<evidence type="ECO:0000256" key="2">
    <source>
        <dbReference type="ARBA" id="ARBA00022670"/>
    </source>
</evidence>
<comment type="caution">
    <text evidence="7">The sequence shown here is derived from an EMBL/GenBank/DDBJ whole genome shotgun (WGS) entry which is preliminary data.</text>
</comment>
<name>A0A939TCU8_9ACTN</name>
<feature type="domain" description="NlpC/P60" evidence="6">
    <location>
        <begin position="190"/>
        <end position="330"/>
    </location>
</feature>
<sequence>MPVIVAGVAVLVLAMVLFAGALGGVLGATFSNGPGEGLMCQTTPGEAAAQIPASYLAAYVRAGAAYGIPWNVLAAVGAVESDHGRGKGSGIRSGRNSAGAAGPMQFVSGTWDGYGVDGDHDGKTDVYDPADAIPAAARLLKANGAPAHMERALFAYNHADWYVKKVLAQAAAYGKDAGAASCPVVPVAASGRAAVAVRAALQRIGTPYSWGGGGPNGPTSGIAQGAGIVGFDCSSLTLYAWHQAGISIPRTSQDQWSTLPHVPAGREAPGDLVFFQGALGSMSRPGHVGLVLGGGKMIEAPHTGARVRISSIRTRSDLVGYARPGAGSDTA</sequence>
<organism evidence="7 8">
    <name type="scientific">Actinomadura barringtoniae</name>
    <dbReference type="NCBI Taxonomy" id="1427535"/>
    <lineage>
        <taxon>Bacteria</taxon>
        <taxon>Bacillati</taxon>
        <taxon>Actinomycetota</taxon>
        <taxon>Actinomycetes</taxon>
        <taxon>Streptosporangiales</taxon>
        <taxon>Thermomonosporaceae</taxon>
        <taxon>Actinomadura</taxon>
    </lineage>
</organism>
<evidence type="ECO:0000256" key="5">
    <source>
        <dbReference type="SAM" id="MobiDB-lite"/>
    </source>
</evidence>
<gene>
    <name evidence="7" type="ORF">J4573_31385</name>
</gene>
<dbReference type="PANTHER" id="PTHR47359">
    <property type="entry name" value="PEPTIDOGLYCAN DL-ENDOPEPTIDASE CWLO"/>
    <property type="match status" value="1"/>
</dbReference>
<dbReference type="AlphaFoldDB" id="A0A939TCU8"/>
<dbReference type="InterPro" id="IPR051794">
    <property type="entry name" value="PG_Endopeptidase_C40"/>
</dbReference>
<reference evidence="7" key="1">
    <citation type="submission" date="2021-03" db="EMBL/GenBank/DDBJ databases">
        <authorList>
            <person name="Kanchanasin P."/>
            <person name="Saeng-In P."/>
            <person name="Phongsopitanun W."/>
            <person name="Yuki M."/>
            <person name="Kudo T."/>
            <person name="Ohkuma M."/>
            <person name="Tanasupawat S."/>
        </authorList>
    </citation>
    <scope>NUCLEOTIDE SEQUENCE</scope>
    <source>
        <strain evidence="7">GKU 128</strain>
    </source>
</reference>
<dbReference type="CDD" id="cd13399">
    <property type="entry name" value="Slt35-like"/>
    <property type="match status" value="1"/>
</dbReference>
<dbReference type="Gene3D" id="1.10.530.10">
    <property type="match status" value="1"/>
</dbReference>
<dbReference type="Gene3D" id="3.90.1720.10">
    <property type="entry name" value="endopeptidase domain like (from Nostoc punctiforme)"/>
    <property type="match status" value="1"/>
</dbReference>
<feature type="region of interest" description="Disordered" evidence="5">
    <location>
        <begin position="82"/>
        <end position="102"/>
    </location>
</feature>
<protein>
    <submittedName>
        <fullName evidence="7">C40 family peptidase</fullName>
    </submittedName>
</protein>
<keyword evidence="3" id="KW-0378">Hydrolase</keyword>
<evidence type="ECO:0000256" key="1">
    <source>
        <dbReference type="ARBA" id="ARBA00007074"/>
    </source>
</evidence>
<evidence type="ECO:0000256" key="3">
    <source>
        <dbReference type="ARBA" id="ARBA00022801"/>
    </source>
</evidence>
<evidence type="ECO:0000313" key="8">
    <source>
        <dbReference type="Proteomes" id="UP000669179"/>
    </source>
</evidence>